<dbReference type="InterPro" id="IPR002577">
    <property type="entry name" value="HTH_HxlR"/>
</dbReference>
<dbReference type="SUPFAM" id="SSF46785">
    <property type="entry name" value="Winged helix' DNA-binding domain"/>
    <property type="match status" value="1"/>
</dbReference>
<evidence type="ECO:0000256" key="1">
    <source>
        <dbReference type="ARBA" id="ARBA00023015"/>
    </source>
</evidence>
<dbReference type="EMBL" id="BAABEZ010000022">
    <property type="protein sequence ID" value="GAA4455783.1"/>
    <property type="molecule type" value="Genomic_DNA"/>
</dbReference>
<accession>A0ABP8MTH2</accession>
<evidence type="ECO:0000313" key="6">
    <source>
        <dbReference type="Proteomes" id="UP001501410"/>
    </source>
</evidence>
<dbReference type="RefSeq" id="WP_344826274.1">
    <property type="nucleotide sequence ID" value="NZ_BAABEZ010000022.1"/>
</dbReference>
<sequence length="122" mass="13799">MTAIKPSSTIQENKQQLLGLCPVTYLMERIGAYWKPIILYHLFTGDKRYSELRRAVPAITEKVLIQQLKQLEADGLVTRKALPVVPPHVSYALTRSGRGLMPVIEAMAQWSFQEQAGLFKES</sequence>
<keyword evidence="3" id="KW-0804">Transcription</keyword>
<dbReference type="PROSITE" id="PS51118">
    <property type="entry name" value="HTH_HXLR"/>
    <property type="match status" value="1"/>
</dbReference>
<name>A0ABP8MTH2_9BACT</name>
<dbReference type="Proteomes" id="UP001501410">
    <property type="component" value="Unassembled WGS sequence"/>
</dbReference>
<keyword evidence="2" id="KW-0238">DNA-binding</keyword>
<dbReference type="InterPro" id="IPR036388">
    <property type="entry name" value="WH-like_DNA-bd_sf"/>
</dbReference>
<keyword evidence="6" id="KW-1185">Reference proteome</keyword>
<comment type="caution">
    <text evidence="5">The sequence shown here is derived from an EMBL/GenBank/DDBJ whole genome shotgun (WGS) entry which is preliminary data.</text>
</comment>
<dbReference type="Gene3D" id="1.10.10.10">
    <property type="entry name" value="Winged helix-like DNA-binding domain superfamily/Winged helix DNA-binding domain"/>
    <property type="match status" value="1"/>
</dbReference>
<dbReference type="Pfam" id="PF01638">
    <property type="entry name" value="HxlR"/>
    <property type="match status" value="1"/>
</dbReference>
<keyword evidence="1" id="KW-0805">Transcription regulation</keyword>
<evidence type="ECO:0000259" key="4">
    <source>
        <dbReference type="PROSITE" id="PS51118"/>
    </source>
</evidence>
<protein>
    <recommendedName>
        <fullName evidence="4">HTH hxlR-type domain-containing protein</fullName>
    </recommendedName>
</protein>
<evidence type="ECO:0000313" key="5">
    <source>
        <dbReference type="EMBL" id="GAA4455783.1"/>
    </source>
</evidence>
<feature type="domain" description="HTH hxlR-type" evidence="4">
    <location>
        <begin position="21"/>
        <end position="119"/>
    </location>
</feature>
<reference evidence="6" key="1">
    <citation type="journal article" date="2019" name="Int. J. Syst. Evol. Microbiol.">
        <title>The Global Catalogue of Microorganisms (GCM) 10K type strain sequencing project: providing services to taxonomists for standard genome sequencing and annotation.</title>
        <authorList>
            <consortium name="The Broad Institute Genomics Platform"/>
            <consortium name="The Broad Institute Genome Sequencing Center for Infectious Disease"/>
            <person name="Wu L."/>
            <person name="Ma J."/>
        </authorList>
    </citation>
    <scope>NUCLEOTIDE SEQUENCE [LARGE SCALE GENOMIC DNA]</scope>
    <source>
        <strain evidence="6">JCM 31921</strain>
    </source>
</reference>
<evidence type="ECO:0000256" key="3">
    <source>
        <dbReference type="ARBA" id="ARBA00023163"/>
    </source>
</evidence>
<gene>
    <name evidence="5" type="ORF">GCM10023092_20020</name>
</gene>
<proteinExistence type="predicted"/>
<dbReference type="PANTHER" id="PTHR33204">
    <property type="entry name" value="TRANSCRIPTIONAL REGULATOR, MARR FAMILY"/>
    <property type="match status" value="1"/>
</dbReference>
<organism evidence="5 6">
    <name type="scientific">Rurimicrobium arvi</name>
    <dbReference type="NCBI Taxonomy" id="2049916"/>
    <lineage>
        <taxon>Bacteria</taxon>
        <taxon>Pseudomonadati</taxon>
        <taxon>Bacteroidota</taxon>
        <taxon>Chitinophagia</taxon>
        <taxon>Chitinophagales</taxon>
        <taxon>Chitinophagaceae</taxon>
        <taxon>Rurimicrobium</taxon>
    </lineage>
</organism>
<dbReference type="InterPro" id="IPR036390">
    <property type="entry name" value="WH_DNA-bd_sf"/>
</dbReference>
<dbReference type="PANTHER" id="PTHR33204:SF29">
    <property type="entry name" value="TRANSCRIPTIONAL REGULATOR"/>
    <property type="match status" value="1"/>
</dbReference>
<evidence type="ECO:0000256" key="2">
    <source>
        <dbReference type="ARBA" id="ARBA00023125"/>
    </source>
</evidence>